<comment type="caution">
    <text evidence="2">The sequence shown here is derived from an EMBL/GenBank/DDBJ whole genome shotgun (WGS) entry which is preliminary data.</text>
</comment>
<evidence type="ECO:0000313" key="3">
    <source>
        <dbReference type="Proteomes" id="UP001147746"/>
    </source>
</evidence>
<reference evidence="2" key="2">
    <citation type="journal article" date="2023" name="IMA Fungus">
        <title>Comparative genomic study of the Penicillium genus elucidates a diverse pangenome and 15 lateral gene transfer events.</title>
        <authorList>
            <person name="Petersen C."/>
            <person name="Sorensen T."/>
            <person name="Nielsen M.R."/>
            <person name="Sondergaard T.E."/>
            <person name="Sorensen J.L."/>
            <person name="Fitzpatrick D.A."/>
            <person name="Frisvad J.C."/>
            <person name="Nielsen K.L."/>
        </authorList>
    </citation>
    <scope>NUCLEOTIDE SEQUENCE</scope>
    <source>
        <strain evidence="2">IBT 21472</strain>
    </source>
</reference>
<dbReference type="OrthoDB" id="5374349at2759"/>
<dbReference type="EMBL" id="JAPZBO010000002">
    <property type="protein sequence ID" value="KAJ5324687.1"/>
    <property type="molecule type" value="Genomic_DNA"/>
</dbReference>
<evidence type="ECO:0000256" key="1">
    <source>
        <dbReference type="SAM" id="MobiDB-lite"/>
    </source>
</evidence>
<keyword evidence="3" id="KW-1185">Reference proteome</keyword>
<accession>A0A9W9HJR3</accession>
<evidence type="ECO:0000313" key="2">
    <source>
        <dbReference type="EMBL" id="KAJ5324687.1"/>
    </source>
</evidence>
<dbReference type="AlphaFoldDB" id="A0A9W9HJR3"/>
<sequence length="297" mass="32241">MAKSKPSPSISFDDIIKSDRQKKQHEQLASQLLGRNRNKKDRRASAPGPGAVSKAPTAKPGSLASRIGMPKRSASTSSRPNQTNKPKPNPASAIVASARTRANPANKKQHNAERLLNALETGNTQATIRQPSGGLFIKGASGPFVVVGSNFAPGTTAADIQSALEPTTGPMLSCRVTGQSPNVTAEFAFQDKWTAENMVANFHNQRADGRVLSMTLKPIGAKANLQPQANSYSQLREQADRQRRTRHSEPGVQDGSYGFNDNEDVLSNKKKSPGFYSDQMMVDAPAQKNQQRRRRQR</sequence>
<feature type="compositionally biased region" description="Basic and acidic residues" evidence="1">
    <location>
        <begin position="14"/>
        <end position="26"/>
    </location>
</feature>
<evidence type="ECO:0008006" key="4">
    <source>
        <dbReference type="Google" id="ProtNLM"/>
    </source>
</evidence>
<organism evidence="2 3">
    <name type="scientific">Penicillium atrosanguineum</name>
    <dbReference type="NCBI Taxonomy" id="1132637"/>
    <lineage>
        <taxon>Eukaryota</taxon>
        <taxon>Fungi</taxon>
        <taxon>Dikarya</taxon>
        <taxon>Ascomycota</taxon>
        <taxon>Pezizomycotina</taxon>
        <taxon>Eurotiomycetes</taxon>
        <taxon>Eurotiomycetidae</taxon>
        <taxon>Eurotiales</taxon>
        <taxon>Aspergillaceae</taxon>
        <taxon>Penicillium</taxon>
    </lineage>
</organism>
<dbReference type="Proteomes" id="UP001147746">
    <property type="component" value="Unassembled WGS sequence"/>
</dbReference>
<feature type="compositionally biased region" description="Polar residues" evidence="1">
    <location>
        <begin position="226"/>
        <end position="236"/>
    </location>
</feature>
<feature type="region of interest" description="Disordered" evidence="1">
    <location>
        <begin position="1"/>
        <end position="91"/>
    </location>
</feature>
<feature type="region of interest" description="Disordered" evidence="1">
    <location>
        <begin position="226"/>
        <end position="297"/>
    </location>
</feature>
<name>A0A9W9HJR3_9EURO</name>
<feature type="compositionally biased region" description="Polar residues" evidence="1">
    <location>
        <begin position="73"/>
        <end position="86"/>
    </location>
</feature>
<protein>
    <recommendedName>
        <fullName evidence="4">RRM domain-containing protein</fullName>
    </recommendedName>
</protein>
<proteinExistence type="predicted"/>
<feature type="compositionally biased region" description="Polar residues" evidence="1">
    <location>
        <begin position="1"/>
        <end position="10"/>
    </location>
</feature>
<gene>
    <name evidence="2" type="ORF">N7476_003287</name>
</gene>
<reference evidence="2" key="1">
    <citation type="submission" date="2022-12" db="EMBL/GenBank/DDBJ databases">
        <authorList>
            <person name="Petersen C."/>
        </authorList>
    </citation>
    <scope>NUCLEOTIDE SEQUENCE</scope>
    <source>
        <strain evidence="2">IBT 21472</strain>
    </source>
</reference>